<dbReference type="Proteomes" id="UP000184268">
    <property type="component" value="Unassembled WGS sequence"/>
</dbReference>
<keyword evidence="2" id="KW-1185">Reference proteome</keyword>
<dbReference type="PANTHER" id="PTHR33361">
    <property type="entry name" value="GLR0591 PROTEIN"/>
    <property type="match status" value="1"/>
</dbReference>
<dbReference type="AlphaFoldDB" id="A0A1M5P6A2"/>
<evidence type="ECO:0000313" key="1">
    <source>
        <dbReference type="EMBL" id="SHG96743.1"/>
    </source>
</evidence>
<dbReference type="PANTHER" id="PTHR33361:SF2">
    <property type="entry name" value="DUF885 DOMAIN-CONTAINING PROTEIN"/>
    <property type="match status" value="1"/>
</dbReference>
<organism evidence="1 2">
    <name type="scientific">Ferrimonas marina</name>
    <dbReference type="NCBI Taxonomy" id="299255"/>
    <lineage>
        <taxon>Bacteria</taxon>
        <taxon>Pseudomonadati</taxon>
        <taxon>Pseudomonadota</taxon>
        <taxon>Gammaproteobacteria</taxon>
        <taxon>Alteromonadales</taxon>
        <taxon>Ferrimonadaceae</taxon>
        <taxon>Ferrimonas</taxon>
    </lineage>
</organism>
<dbReference type="EMBL" id="FQXG01000001">
    <property type="protein sequence ID" value="SHG96743.1"/>
    <property type="molecule type" value="Genomic_DNA"/>
</dbReference>
<evidence type="ECO:0000313" key="2">
    <source>
        <dbReference type="Proteomes" id="UP000184268"/>
    </source>
</evidence>
<accession>A0A1M5P6A2</accession>
<sequence length="611" mass="68795">MDLKMIKKILVGSGVVVLTAAVVAGGFAAHEWYADKPVRFRSLVDREVVKLAFDNPEMLTTLGVLESVGINRFNAKLNNNSPEHEAETLERVLALKAKISAYEDEQLSPSDQLSKSIALFLLDQAEDAKRFRLHNYPVNQLFGVQNGYPSFMQAQHPINDPQGAEHYLSRLTAVGLKFDQTLEGLELREQAEILPPRFVVDRVLDEMTAFTATPVKENILYTTMADKMANSGTISDEEQQTLLAEAERRIQSEVYPAYQRLIDYFERVAPKTGNDHGLWHLPQGDEAYQASLRFYTTTDMSAESIHQLGLSEVARIQAEILTILEQQGFDTEQGFTAAIDALAADPRFYYEDSDEGRAQILADYQTILDEINEGLSDAFRIRPDAGMEVVRIPEFKEATAPGAYYQPPSLDGSRPGRFFANLYDIQATPTYGMRTLAYHEGIPGHHFQIALGLEQRGLPFFRRFAPFTAYIEGWALYSEYLAWELGFQQEPLDNVGRLQAELFRAVRLVVDTGIHAKRWTREEAIDYMQANTGIAQSDVVSEIERYIVMPGQATSYKVGMIKILALREKAQTALGDRFDLRDFHDVVLQNGAVPLTVLEQLVDNYIAEQQA</sequence>
<protein>
    <submittedName>
        <fullName evidence="1">Uncharacterized conserved protein, DUF885 familyt</fullName>
    </submittedName>
</protein>
<name>A0A1M5P6A2_9GAMM</name>
<reference evidence="2" key="1">
    <citation type="submission" date="2016-11" db="EMBL/GenBank/DDBJ databases">
        <authorList>
            <person name="Varghese N."/>
            <person name="Submissions S."/>
        </authorList>
    </citation>
    <scope>NUCLEOTIDE SEQUENCE [LARGE SCALE GENOMIC DNA]</scope>
    <source>
        <strain evidence="2">DSM 16917</strain>
    </source>
</reference>
<dbReference type="Pfam" id="PF05960">
    <property type="entry name" value="DUF885"/>
    <property type="match status" value="1"/>
</dbReference>
<gene>
    <name evidence="1" type="ORF">SAMN02745129_1288</name>
</gene>
<dbReference type="InterPro" id="IPR010281">
    <property type="entry name" value="DUF885"/>
</dbReference>
<proteinExistence type="predicted"/>
<dbReference type="STRING" id="299255.SAMN02745129_1288"/>